<evidence type="ECO:0000313" key="3">
    <source>
        <dbReference type="Proteomes" id="UP000240621"/>
    </source>
</evidence>
<evidence type="ECO:0000313" key="1">
    <source>
        <dbReference type="EMBL" id="GET22743.1"/>
    </source>
</evidence>
<organism evidence="2 3">
    <name type="scientific">Prolixibacter denitrificans</name>
    <dbReference type="NCBI Taxonomy" id="1541063"/>
    <lineage>
        <taxon>Bacteria</taxon>
        <taxon>Pseudomonadati</taxon>
        <taxon>Bacteroidota</taxon>
        <taxon>Bacteroidia</taxon>
        <taxon>Marinilabiliales</taxon>
        <taxon>Prolixibacteraceae</taxon>
        <taxon>Prolixibacter</taxon>
    </lineage>
</organism>
<dbReference type="AlphaFoldDB" id="A0A2P8C682"/>
<comment type="caution">
    <text evidence="2">The sequence shown here is derived from an EMBL/GenBank/DDBJ whole genome shotgun (WGS) entry which is preliminary data.</text>
</comment>
<dbReference type="EMBL" id="PYGC01000015">
    <property type="protein sequence ID" value="PSK80479.1"/>
    <property type="molecule type" value="Genomic_DNA"/>
</dbReference>
<gene>
    <name evidence="2" type="ORF">CLV93_1159</name>
    <name evidence="1" type="ORF">JCM18694_29890</name>
</gene>
<keyword evidence="4" id="KW-1185">Reference proteome</keyword>
<protein>
    <submittedName>
        <fullName evidence="2">Uncharacterized protein</fullName>
    </submittedName>
</protein>
<reference evidence="1 4" key="2">
    <citation type="submission" date="2019-10" db="EMBL/GenBank/DDBJ databases">
        <title>Prolixibacter strains distinguished by the presence of nitrate reductase genes were adept at nitrate-dependent anaerobic corrosion of metallic iron and carbon steel.</title>
        <authorList>
            <person name="Iino T."/>
            <person name="Shono N."/>
            <person name="Ito K."/>
            <person name="Nakamura R."/>
            <person name="Sueoka K."/>
            <person name="Harayama S."/>
            <person name="Ohkuma M."/>
        </authorList>
    </citation>
    <scope>NUCLEOTIDE SEQUENCE [LARGE SCALE GENOMIC DNA]</scope>
    <source>
        <strain evidence="1 4">MIC1-1</strain>
    </source>
</reference>
<dbReference type="Proteomes" id="UP000240621">
    <property type="component" value="Unassembled WGS sequence"/>
</dbReference>
<name>A0A2P8C682_9BACT</name>
<dbReference type="OrthoDB" id="1158385at2"/>
<evidence type="ECO:0000313" key="2">
    <source>
        <dbReference type="EMBL" id="PSK80479.1"/>
    </source>
</evidence>
<dbReference type="EMBL" id="BLAU01000001">
    <property type="protein sequence ID" value="GET22743.1"/>
    <property type="molecule type" value="Genomic_DNA"/>
</dbReference>
<reference evidence="2 3" key="1">
    <citation type="submission" date="2018-03" db="EMBL/GenBank/DDBJ databases">
        <title>Genomic Encyclopedia of Archaeal and Bacterial Type Strains, Phase II (KMG-II): from individual species to whole genera.</title>
        <authorList>
            <person name="Goeker M."/>
        </authorList>
    </citation>
    <scope>NUCLEOTIDE SEQUENCE [LARGE SCALE GENOMIC DNA]</scope>
    <source>
        <strain evidence="2 3">DSM 27267</strain>
    </source>
</reference>
<dbReference type="Proteomes" id="UP000396862">
    <property type="component" value="Unassembled WGS sequence"/>
</dbReference>
<evidence type="ECO:0000313" key="4">
    <source>
        <dbReference type="Proteomes" id="UP000396862"/>
    </source>
</evidence>
<accession>A0A2P8C682</accession>
<dbReference type="RefSeq" id="WP_106543780.1">
    <property type="nucleotide sequence ID" value="NZ_BLAU01000001.1"/>
</dbReference>
<proteinExistence type="predicted"/>
<sequence length="278" mass="32635">MSDWTILKPFGKDELEAMYQLHHAVQFIALAGEHLVEKHHHHEHRSMSWHHDGFFYGDKIKVHHEYFHVGLDVTSFTLIFLDEYLHILKKVPLIELSKGEVLKRFKTMLHHHQLDDEAIQFPVDRNHPTKLDDEFTFGQHSGNALWQNIALRNNTALVLEKLLQPFEHTREIKTWPQHFNTEALIPMRRESHGELLRSISIGLAAPGKEIKEPHFYVILRKDQPDVVPDRHTDAPGQWLTDHQTHRVLLLSDVVKAENQQELLTRFYEESLEIFLPPA</sequence>